<evidence type="ECO:0000256" key="1">
    <source>
        <dbReference type="ARBA" id="ARBA00022448"/>
    </source>
</evidence>
<protein>
    <submittedName>
        <fullName evidence="9">PTS sugar transporter subunit IIB</fullName>
    </submittedName>
</protein>
<evidence type="ECO:0000256" key="4">
    <source>
        <dbReference type="ARBA" id="ARBA00022679"/>
    </source>
</evidence>
<dbReference type="SUPFAM" id="SSF52794">
    <property type="entry name" value="PTS system IIB component-like"/>
    <property type="match status" value="1"/>
</dbReference>
<evidence type="ECO:0000313" key="9">
    <source>
        <dbReference type="EMBL" id="MBH8595182.1"/>
    </source>
</evidence>
<evidence type="ECO:0000256" key="6">
    <source>
        <dbReference type="ARBA" id="ARBA00022777"/>
    </source>
</evidence>
<keyword evidence="6" id="KW-0418">Kinase</keyword>
<gene>
    <name evidence="9" type="ORF">I8U20_07545</name>
</gene>
<sequence length="113" mass="12454">MNHTIRLLVICSWGATSSVLCQKINEAASQKGMALTAKAVGVKDWREHLESADLVMIEPQISHLRNEIEPVAKAHRKPFAQVDPVAFATMNGDQLLKQAASLLSTPRSLHRTE</sequence>
<proteinExistence type="predicted"/>
<dbReference type="RefSeq" id="WP_062843272.1">
    <property type="nucleotide sequence ID" value="NZ_JACEIR010000002.1"/>
</dbReference>
<dbReference type="PANTHER" id="PTHR34581:SF2">
    <property type="entry name" value="PTS SYSTEM N,N'-DIACETYLCHITOBIOSE-SPECIFIC EIIB COMPONENT"/>
    <property type="match status" value="1"/>
</dbReference>
<dbReference type="GO" id="GO:0009401">
    <property type="term" value="P:phosphoenolpyruvate-dependent sugar phosphotransferase system"/>
    <property type="evidence" value="ECO:0007669"/>
    <property type="project" value="UniProtKB-KW"/>
</dbReference>
<dbReference type="InterPro" id="IPR051819">
    <property type="entry name" value="PTS_sugar-specific_EIIB"/>
</dbReference>
<accession>A0A8I1DEQ1</accession>
<dbReference type="Gene3D" id="3.40.50.2300">
    <property type="match status" value="1"/>
</dbReference>
<keyword evidence="1" id="KW-0813">Transport</keyword>
<evidence type="ECO:0000256" key="7">
    <source>
        <dbReference type="PROSITE-ProRule" id="PRU00423"/>
    </source>
</evidence>
<dbReference type="GO" id="GO:0016301">
    <property type="term" value="F:kinase activity"/>
    <property type="evidence" value="ECO:0007669"/>
    <property type="project" value="UniProtKB-KW"/>
</dbReference>
<keyword evidence="2" id="KW-0597">Phosphoprotein</keyword>
<organism evidence="9 10">
    <name type="scientific">Thermoactinomyces intermedius</name>
    <dbReference type="NCBI Taxonomy" id="2024"/>
    <lineage>
        <taxon>Bacteria</taxon>
        <taxon>Bacillati</taxon>
        <taxon>Bacillota</taxon>
        <taxon>Bacilli</taxon>
        <taxon>Bacillales</taxon>
        <taxon>Thermoactinomycetaceae</taxon>
        <taxon>Thermoactinomyces</taxon>
    </lineage>
</organism>
<evidence type="ECO:0000256" key="5">
    <source>
        <dbReference type="ARBA" id="ARBA00022683"/>
    </source>
</evidence>
<keyword evidence="4" id="KW-0808">Transferase</keyword>
<dbReference type="AlphaFoldDB" id="A0A8I1DEQ1"/>
<dbReference type="InterPro" id="IPR003501">
    <property type="entry name" value="PTS_EIIB_2/3"/>
</dbReference>
<dbReference type="Pfam" id="PF02302">
    <property type="entry name" value="PTS_IIB"/>
    <property type="match status" value="1"/>
</dbReference>
<evidence type="ECO:0000313" key="10">
    <source>
        <dbReference type="Proteomes" id="UP000633619"/>
    </source>
</evidence>
<evidence type="ECO:0000259" key="8">
    <source>
        <dbReference type="PROSITE" id="PS51100"/>
    </source>
</evidence>
<evidence type="ECO:0000256" key="3">
    <source>
        <dbReference type="ARBA" id="ARBA00022597"/>
    </source>
</evidence>
<dbReference type="InterPro" id="IPR036095">
    <property type="entry name" value="PTS_EIIB-like_sf"/>
</dbReference>
<keyword evidence="10" id="KW-1185">Reference proteome</keyword>
<dbReference type="PANTHER" id="PTHR34581">
    <property type="entry name" value="PTS SYSTEM N,N'-DIACETYLCHITOBIOSE-SPECIFIC EIIB COMPONENT"/>
    <property type="match status" value="1"/>
</dbReference>
<keyword evidence="3 9" id="KW-0762">Sugar transport</keyword>
<comment type="caution">
    <text evidence="9">The sequence shown here is derived from an EMBL/GenBank/DDBJ whole genome shotgun (WGS) entry which is preliminary data.</text>
</comment>
<reference evidence="9 10" key="1">
    <citation type="submission" date="2020-12" db="EMBL/GenBank/DDBJ databases">
        <title>WGS of Thermoactinomyces spp.</title>
        <authorList>
            <person name="Cheng K."/>
        </authorList>
    </citation>
    <scope>NUCLEOTIDE SEQUENCE [LARGE SCALE GENOMIC DNA]</scope>
    <source>
        <strain evidence="10">CICC 10671\DSM 43846</strain>
    </source>
</reference>
<dbReference type="Proteomes" id="UP000633619">
    <property type="component" value="Unassembled WGS sequence"/>
</dbReference>
<dbReference type="InterPro" id="IPR013012">
    <property type="entry name" value="PTS_EIIB_3"/>
</dbReference>
<dbReference type="PROSITE" id="PS51100">
    <property type="entry name" value="PTS_EIIB_TYPE_3"/>
    <property type="match status" value="1"/>
</dbReference>
<keyword evidence="5" id="KW-0598">Phosphotransferase system</keyword>
<feature type="modified residue" description="Phosphocysteine; by EIIA" evidence="7">
    <location>
        <position position="11"/>
    </location>
</feature>
<feature type="domain" description="PTS EIIB type-3" evidence="8">
    <location>
        <begin position="4"/>
        <end position="109"/>
    </location>
</feature>
<dbReference type="EMBL" id="JAECVW010000003">
    <property type="protein sequence ID" value="MBH8595182.1"/>
    <property type="molecule type" value="Genomic_DNA"/>
</dbReference>
<evidence type="ECO:0000256" key="2">
    <source>
        <dbReference type="ARBA" id="ARBA00022553"/>
    </source>
</evidence>
<name>A0A8I1DEQ1_THEIN</name>
<dbReference type="GO" id="GO:0008982">
    <property type="term" value="F:protein-N(PI)-phosphohistidine-sugar phosphotransferase activity"/>
    <property type="evidence" value="ECO:0007669"/>
    <property type="project" value="InterPro"/>
</dbReference>